<evidence type="ECO:0000313" key="2">
    <source>
        <dbReference type="EMBL" id="AQS86298.1"/>
    </source>
</evidence>
<evidence type="ECO:0000313" key="4">
    <source>
        <dbReference type="Proteomes" id="UP000188937"/>
    </source>
</evidence>
<dbReference type="EMBL" id="CP014692">
    <property type="protein sequence ID" value="AQS86298.1"/>
    <property type="molecule type" value="Genomic_DNA"/>
</dbReference>
<dbReference type="STRING" id="435.A0U92_06005"/>
<dbReference type="Gene3D" id="2.60.260.40">
    <property type="entry name" value="q5lls5 like domains"/>
    <property type="match status" value="1"/>
</dbReference>
<sequence>MLIQPTNPTPRPRLGHVETVIVQNRKISCDGGLGALGHPKVWLKIGGDQTFCPYCSRLFVLDPNATPDSAH</sequence>
<reference evidence="2 4" key="1">
    <citation type="submission" date="2016-03" db="EMBL/GenBank/DDBJ databases">
        <title>Acetic acid bacteria sequencing.</title>
        <authorList>
            <person name="Brandt J."/>
            <person name="Jakob F."/>
            <person name="Vogel R.F."/>
        </authorList>
    </citation>
    <scope>NUCLEOTIDE SEQUENCE [LARGE SCALE GENOMIC DNA]</scope>
    <source>
        <strain evidence="2 4">TMW2.1153</strain>
    </source>
</reference>
<proteinExistence type="predicted"/>
<name>A0A1U9KKL6_ACEAC</name>
<dbReference type="eggNOG" id="COG4391">
    <property type="taxonomic scope" value="Bacteria"/>
</dbReference>
<dbReference type="Proteomes" id="UP000515220">
    <property type="component" value="Chromosome"/>
</dbReference>
<organism evidence="2 4">
    <name type="scientific">Acetobacter aceti</name>
    <dbReference type="NCBI Taxonomy" id="435"/>
    <lineage>
        <taxon>Bacteria</taxon>
        <taxon>Pseudomonadati</taxon>
        <taxon>Pseudomonadota</taxon>
        <taxon>Alphaproteobacteria</taxon>
        <taxon>Acetobacterales</taxon>
        <taxon>Acetobacteraceae</taxon>
        <taxon>Acetobacter</taxon>
        <taxon>Acetobacter subgen. Acetobacter</taxon>
    </lineage>
</organism>
<gene>
    <name evidence="2" type="ORF">A0U92_06005</name>
    <name evidence="3" type="ORF">AAJCM20276_22470</name>
</gene>
<dbReference type="Pfam" id="PF10276">
    <property type="entry name" value="zf-CHCC"/>
    <property type="match status" value="1"/>
</dbReference>
<accession>A0A1U9KKL6</accession>
<protein>
    <recommendedName>
        <fullName evidence="1">Zinc finger CHCC-type domain-containing protein</fullName>
    </recommendedName>
</protein>
<dbReference type="RefSeq" id="WP_010666503.1">
    <property type="nucleotide sequence ID" value="NZ_AP023326.1"/>
</dbReference>
<evidence type="ECO:0000313" key="5">
    <source>
        <dbReference type="Proteomes" id="UP000515220"/>
    </source>
</evidence>
<dbReference type="OrthoDB" id="7391570at2"/>
<dbReference type="Proteomes" id="UP000188937">
    <property type="component" value="Chromosome"/>
</dbReference>
<dbReference type="InterPro" id="IPR019401">
    <property type="entry name" value="Znf_CHCC"/>
</dbReference>
<feature type="domain" description="Zinc finger CHCC-type" evidence="1">
    <location>
        <begin position="25"/>
        <end position="59"/>
    </location>
</feature>
<keyword evidence="4" id="KW-1185">Reference proteome</keyword>
<reference evidence="3 5" key="2">
    <citation type="submission" date="2020-07" db="EMBL/GenBank/DDBJ databases">
        <title>Complete Genome Sequence of an acetic acid bacterium, Acetobacter aceti JCM20276.</title>
        <authorList>
            <person name="Hirose Y."/>
            <person name="Mihara H."/>
        </authorList>
    </citation>
    <scope>NUCLEOTIDE SEQUENCE [LARGE SCALE GENOMIC DNA]</scope>
    <source>
        <strain evidence="3 5">JCM20276</strain>
    </source>
</reference>
<evidence type="ECO:0000313" key="3">
    <source>
        <dbReference type="EMBL" id="BCI67623.1"/>
    </source>
</evidence>
<evidence type="ECO:0000259" key="1">
    <source>
        <dbReference type="Pfam" id="PF10276"/>
    </source>
</evidence>
<dbReference type="EMBL" id="AP023326">
    <property type="protein sequence ID" value="BCI67623.1"/>
    <property type="molecule type" value="Genomic_DNA"/>
</dbReference>
<dbReference type="AlphaFoldDB" id="A0A1U9KKL6"/>
<dbReference type="KEGG" id="aace:A0U92_06005"/>